<reference evidence="2" key="1">
    <citation type="submission" date="2003-08" db="EMBL/GenBank/DDBJ databases">
        <authorList>
            <person name="Birren B."/>
            <person name="Nusbaum C."/>
            <person name="Abebe A."/>
            <person name="Abouelleil A."/>
            <person name="Adekoya E."/>
            <person name="Ait-zahra M."/>
            <person name="Allen N."/>
            <person name="Allen T."/>
            <person name="An P."/>
            <person name="Anderson M."/>
            <person name="Anderson S."/>
            <person name="Arachchi H."/>
            <person name="Armbruster J."/>
            <person name="Bachantsang P."/>
            <person name="Baldwin J."/>
            <person name="Barry A."/>
            <person name="Bayul T."/>
            <person name="Blitshsteyn B."/>
            <person name="Bloom T."/>
            <person name="Blye J."/>
            <person name="Boguslavskiy L."/>
            <person name="Borowsky M."/>
            <person name="Boukhgalter B."/>
            <person name="Brunache A."/>
            <person name="Butler J."/>
            <person name="Calixte N."/>
            <person name="Calvo S."/>
            <person name="Camarata J."/>
            <person name="Campo K."/>
            <person name="Chang J."/>
            <person name="Cheshatsang Y."/>
            <person name="Citroen M."/>
            <person name="Collymore A."/>
            <person name="Considine T."/>
            <person name="Cook A."/>
            <person name="Cooke P."/>
            <person name="Corum B."/>
            <person name="Cuomo C."/>
            <person name="David R."/>
            <person name="Dawoe T."/>
            <person name="Degray S."/>
            <person name="Dodge S."/>
            <person name="Dooley K."/>
            <person name="Dorje P."/>
            <person name="Dorjee K."/>
            <person name="Dorris L."/>
            <person name="Duffey N."/>
            <person name="Dupes A."/>
            <person name="Elkins T."/>
            <person name="Engels R."/>
            <person name="Erickson J."/>
            <person name="Farina A."/>
            <person name="Faro S."/>
            <person name="Ferreira P."/>
            <person name="Fischer H."/>
            <person name="Fitzgerald M."/>
            <person name="Foley K."/>
            <person name="Gage D."/>
            <person name="Galagan J."/>
            <person name="Gearin G."/>
            <person name="Gnerre S."/>
            <person name="Gnirke A."/>
            <person name="Goyette A."/>
            <person name="Graham J."/>
            <person name="Grandbois E."/>
            <person name="Gyaltsen K."/>
            <person name="Hafez N."/>
            <person name="Hagopian D."/>
            <person name="Hagos B."/>
            <person name="Hall J."/>
            <person name="Hatcher B."/>
            <person name="Heller A."/>
            <person name="Higgins H."/>
            <person name="Honan T."/>
            <person name="Horn A."/>
            <person name="Houde N."/>
            <person name="Hughes L."/>
            <person name="Hulme W."/>
            <person name="Husby E."/>
            <person name="Iliev I."/>
            <person name="Jaffe D."/>
            <person name="Jones C."/>
            <person name="Kamal M."/>
            <person name="Kamat A."/>
            <person name="Kamvysselis M."/>
            <person name="Karlsson E."/>
            <person name="Kells C."/>
            <person name="Kieu A."/>
            <person name="Kisner P."/>
            <person name="Kodira C."/>
            <person name="Kulbokas E."/>
            <person name="Labutti K."/>
            <person name="Lama D."/>
            <person name="Landers T."/>
            <person name="Leger J."/>
            <person name="Levine S."/>
            <person name="Lewis D."/>
            <person name="Lewis T."/>
            <person name="Lindblad-toh K."/>
            <person name="Liu X."/>
            <person name="Lokyitsang T."/>
            <person name="Lokyitsang Y."/>
            <person name="Lucien O."/>
            <person name="Lui A."/>
            <person name="Ma L.J."/>
            <person name="Mabbitt R."/>
            <person name="Macdonald J."/>
            <person name="Maclean C."/>
            <person name="Major J."/>
            <person name="Manning J."/>
            <person name="Marabella R."/>
            <person name="Maru K."/>
            <person name="Matthews C."/>
            <person name="Mauceli E."/>
            <person name="Mccarthy M."/>
            <person name="Mcdonough S."/>
            <person name="Mcghee T."/>
            <person name="Meldrim J."/>
            <person name="Meneus L."/>
            <person name="Mesirov J."/>
            <person name="Mihalev A."/>
            <person name="Mihova T."/>
            <person name="Mikkelsen T."/>
            <person name="Mlenga V."/>
            <person name="Moru K."/>
            <person name="Mozes J."/>
            <person name="Mulrain L."/>
            <person name="Munson G."/>
            <person name="Naylor J."/>
            <person name="Newes C."/>
            <person name="Nguyen C."/>
            <person name="Nguyen N."/>
            <person name="Nguyen T."/>
            <person name="Nicol R."/>
            <person name="Nielsen C."/>
            <person name="Nizzari M."/>
            <person name="Norbu C."/>
            <person name="Norbu N."/>
            <person name="O'donnell P."/>
            <person name="Okoawo O."/>
            <person name="O'leary S."/>
            <person name="Omotosho B."/>
            <person name="O'neill K."/>
            <person name="Osman S."/>
            <person name="Parker S."/>
            <person name="Perrin D."/>
            <person name="Phunkhang P."/>
            <person name="Piqani B."/>
            <person name="Purcell S."/>
            <person name="Rachupka T."/>
            <person name="Ramasamy U."/>
            <person name="Rameau R."/>
            <person name="Ray V."/>
            <person name="Raymond C."/>
            <person name="Retta R."/>
            <person name="Richardson S."/>
            <person name="Rise C."/>
            <person name="Rodriguez J."/>
            <person name="Rogers J."/>
            <person name="Rogov P."/>
            <person name="Rutman M."/>
            <person name="Schupbach R."/>
            <person name="Seaman C."/>
            <person name="Settipalli S."/>
            <person name="Sharpe T."/>
            <person name="Sheridan J."/>
            <person name="Sherpa N."/>
            <person name="Shi J."/>
            <person name="Smirnov S."/>
            <person name="Smith C."/>
            <person name="Sougnez C."/>
            <person name="Spencer B."/>
            <person name="Stalker J."/>
            <person name="Stange-thomann N."/>
            <person name="Stavropoulos S."/>
            <person name="Stetson K."/>
            <person name="Stone C."/>
            <person name="Stone S."/>
            <person name="Stubbs M."/>
            <person name="Talamas J."/>
            <person name="Tchuinga P."/>
            <person name="Tenzing P."/>
            <person name="Tesfaye S."/>
            <person name="Theodore J."/>
            <person name="Thoulutsang Y."/>
            <person name="Topham K."/>
            <person name="Towey S."/>
            <person name="Tsamla T."/>
            <person name="Tsomo N."/>
            <person name="Vallee D."/>
            <person name="Vassiliev H."/>
            <person name="Venkataraman V."/>
            <person name="Vinson J."/>
            <person name="Vo A."/>
            <person name="Wade C."/>
            <person name="Wang S."/>
            <person name="Wangchuk T."/>
            <person name="Wangdi T."/>
            <person name="Whittaker C."/>
            <person name="Wilkinson J."/>
            <person name="Wu Y."/>
            <person name="Wyman D."/>
            <person name="Yadav S."/>
            <person name="Yang S."/>
            <person name="Yang X."/>
            <person name="Yeager S."/>
            <person name="Yee E."/>
            <person name="Young G."/>
            <person name="Zainoun J."/>
            <person name="Zembeck L."/>
            <person name="Zimmer A."/>
            <person name="Zody M."/>
            <person name="Lander E."/>
        </authorList>
    </citation>
    <scope>NUCLEOTIDE SEQUENCE [LARGE SCALE GENOMIC DNA]</scope>
</reference>
<dbReference type="Ensembl" id="ENSCSAVT00000007726.1">
    <property type="protein sequence ID" value="ENSCSAVP00000007626.1"/>
    <property type="gene ID" value="ENSCSAVG00000004560.1"/>
</dbReference>
<dbReference type="Proteomes" id="UP000007875">
    <property type="component" value="Unassembled WGS sequence"/>
</dbReference>
<sequence length="328" mass="37062">MYLDPKEYEEMVDQLKLLTVVVQQRTDELEELKSLFEASSIELDEKKGQLSVLTNALDVMETKLNEESYVKAAYKEHGGKVLTQASQILATAENVTNEIQKVHNKVERAQSVNRDNQQSTSAFAVSIQENIDCFISSTMQVYETNMSSMDQIHTGLGKVLEQKHESVSEIKRKMSSFQEHVATACQDNQEFQLELSAKLDEEADNTEEKTSDLMELVQTQAERSQSMLDEAKLISDNVLELLAITEQSYNLQTKLTEQMVNVFATSKSNVESNLKTLSSLTDQLVKKQKDQLAEMQEAMMQSISNMLTTMSSKHTAVKENIDTLRGNH</sequence>
<evidence type="ECO:0000313" key="1">
    <source>
        <dbReference type="Ensembl" id="ENSCSAVP00000007626.1"/>
    </source>
</evidence>
<keyword evidence="2" id="KW-1185">Reference proteome</keyword>
<reference evidence="1" key="3">
    <citation type="submission" date="2025-09" db="UniProtKB">
        <authorList>
            <consortium name="Ensembl"/>
        </authorList>
    </citation>
    <scope>IDENTIFICATION</scope>
</reference>
<dbReference type="GeneTree" id="ENSGT00940000155921"/>
<dbReference type="HOGENOM" id="CLU_908981_0_0_1"/>
<protein>
    <submittedName>
        <fullName evidence="1">Uncharacterized protein</fullName>
    </submittedName>
</protein>
<accession>H2YQL8</accession>
<proteinExistence type="predicted"/>
<name>H2YQL8_CIOSA</name>
<reference evidence="1" key="2">
    <citation type="submission" date="2025-08" db="UniProtKB">
        <authorList>
            <consortium name="Ensembl"/>
        </authorList>
    </citation>
    <scope>IDENTIFICATION</scope>
</reference>
<organism evidence="1 2">
    <name type="scientific">Ciona savignyi</name>
    <name type="common">Pacific transparent sea squirt</name>
    <dbReference type="NCBI Taxonomy" id="51511"/>
    <lineage>
        <taxon>Eukaryota</taxon>
        <taxon>Metazoa</taxon>
        <taxon>Chordata</taxon>
        <taxon>Tunicata</taxon>
        <taxon>Ascidiacea</taxon>
        <taxon>Phlebobranchia</taxon>
        <taxon>Cionidae</taxon>
        <taxon>Ciona</taxon>
    </lineage>
</organism>
<evidence type="ECO:0000313" key="2">
    <source>
        <dbReference type="Proteomes" id="UP000007875"/>
    </source>
</evidence>
<dbReference type="AlphaFoldDB" id="H2YQL8"/>